<evidence type="ECO:0000313" key="4">
    <source>
        <dbReference type="RefSeq" id="XP_033532543.1"/>
    </source>
</evidence>
<evidence type="ECO:0000256" key="1">
    <source>
        <dbReference type="SAM" id="Phobius"/>
    </source>
</evidence>
<proteinExistence type="predicted"/>
<reference evidence="4" key="2">
    <citation type="submission" date="2020-04" db="EMBL/GenBank/DDBJ databases">
        <authorList>
            <consortium name="NCBI Genome Project"/>
        </authorList>
    </citation>
    <scope>NUCLEOTIDE SEQUENCE</scope>
    <source>
        <strain evidence="4">CBS 781.70</strain>
    </source>
</reference>
<dbReference type="EMBL" id="ML975164">
    <property type="protein sequence ID" value="KAF1810912.1"/>
    <property type="molecule type" value="Genomic_DNA"/>
</dbReference>
<dbReference type="RefSeq" id="XP_033532543.1">
    <property type="nucleotide sequence ID" value="XM_033683309.1"/>
</dbReference>
<dbReference type="AlphaFoldDB" id="A0A6G1FYW6"/>
<evidence type="ECO:0000313" key="2">
    <source>
        <dbReference type="EMBL" id="KAF1810912.1"/>
    </source>
</evidence>
<organism evidence="2">
    <name type="scientific">Eremomyces bilateralis CBS 781.70</name>
    <dbReference type="NCBI Taxonomy" id="1392243"/>
    <lineage>
        <taxon>Eukaryota</taxon>
        <taxon>Fungi</taxon>
        <taxon>Dikarya</taxon>
        <taxon>Ascomycota</taxon>
        <taxon>Pezizomycotina</taxon>
        <taxon>Dothideomycetes</taxon>
        <taxon>Dothideomycetes incertae sedis</taxon>
        <taxon>Eremomycetales</taxon>
        <taxon>Eremomycetaceae</taxon>
        <taxon>Eremomyces</taxon>
    </lineage>
</organism>
<keyword evidence="1" id="KW-0812">Transmembrane</keyword>
<keyword evidence="1" id="KW-1133">Transmembrane helix</keyword>
<keyword evidence="3" id="KW-1185">Reference proteome</keyword>
<keyword evidence="1" id="KW-0472">Membrane</keyword>
<gene>
    <name evidence="2 4" type="ORF">P152DRAFT_87677</name>
</gene>
<dbReference type="Proteomes" id="UP000504638">
    <property type="component" value="Unplaced"/>
</dbReference>
<dbReference type="GeneID" id="54423879"/>
<accession>A0A6G1FYW6</accession>
<name>A0A6G1FYW6_9PEZI</name>
<reference evidence="4" key="3">
    <citation type="submission" date="2025-04" db="UniProtKB">
        <authorList>
            <consortium name="RefSeq"/>
        </authorList>
    </citation>
    <scope>IDENTIFICATION</scope>
    <source>
        <strain evidence="4">CBS 781.70</strain>
    </source>
</reference>
<reference evidence="2 4" key="1">
    <citation type="submission" date="2020-01" db="EMBL/GenBank/DDBJ databases">
        <authorList>
            <consortium name="DOE Joint Genome Institute"/>
            <person name="Haridas S."/>
            <person name="Albert R."/>
            <person name="Binder M."/>
            <person name="Bloem J."/>
            <person name="Labutti K."/>
            <person name="Salamov A."/>
            <person name="Andreopoulos B."/>
            <person name="Baker S.E."/>
            <person name="Barry K."/>
            <person name="Bills G."/>
            <person name="Bluhm B.H."/>
            <person name="Cannon C."/>
            <person name="Castanera R."/>
            <person name="Culley D.E."/>
            <person name="Daum C."/>
            <person name="Ezra D."/>
            <person name="Gonzalez J.B."/>
            <person name="Henrissat B."/>
            <person name="Kuo A."/>
            <person name="Liang C."/>
            <person name="Lipzen A."/>
            <person name="Lutzoni F."/>
            <person name="Magnuson J."/>
            <person name="Mondo S."/>
            <person name="Nolan M."/>
            <person name="Ohm R."/>
            <person name="Pangilinan J."/>
            <person name="Park H.-J."/>
            <person name="Ramirez L."/>
            <person name="Alfaro M."/>
            <person name="Sun H."/>
            <person name="Tritt A."/>
            <person name="Yoshinaga Y."/>
            <person name="Zwiers L.-H."/>
            <person name="Turgeon B.G."/>
            <person name="Goodwin S.B."/>
            <person name="Spatafora J.W."/>
            <person name="Crous P.W."/>
            <person name="Grigoriev I.V."/>
        </authorList>
    </citation>
    <scope>NUCLEOTIDE SEQUENCE</scope>
    <source>
        <strain evidence="2 4">CBS 781.70</strain>
    </source>
</reference>
<feature type="transmembrane region" description="Helical" evidence="1">
    <location>
        <begin position="81"/>
        <end position="101"/>
    </location>
</feature>
<evidence type="ECO:0000313" key="3">
    <source>
        <dbReference type="Proteomes" id="UP000504638"/>
    </source>
</evidence>
<sequence>MMSDGGDGVAGWWLHEAILAHLKFLFSPSDTGNSYYPHITYRKTLTLPYLTYLTNTAQPPDYMDDDVNDDGTEWKWNGRGWIIQPLTATLLLAPFYLSLLLQWKSSNWSF</sequence>
<protein>
    <submittedName>
        <fullName evidence="2 4">Uncharacterized protein</fullName>
    </submittedName>
</protein>